<proteinExistence type="predicted"/>
<reference evidence="4 5" key="1">
    <citation type="submission" date="2023-10" db="EMBL/GenBank/DDBJ databases">
        <title>Veillonella sp. nov., isolated from a pig farm feces dump.</title>
        <authorList>
            <person name="Chang Y.-H."/>
        </authorList>
    </citation>
    <scope>NUCLEOTIDE SEQUENCE [LARGE SCALE GENOMIC DNA]</scope>
    <source>
        <strain evidence="4 5">YH-vei2233</strain>
    </source>
</reference>
<gene>
    <name evidence="4" type="ORF">RVY80_02835</name>
</gene>
<dbReference type="RefSeq" id="WP_317329607.1">
    <property type="nucleotide sequence ID" value="NZ_JAWJZA010000001.1"/>
</dbReference>
<dbReference type="SUPFAM" id="SSF54523">
    <property type="entry name" value="Pili subunits"/>
    <property type="match status" value="1"/>
</dbReference>
<protein>
    <recommendedName>
        <fullName evidence="3">Trimeric autotransporter adhesin YadA-like stalk domain-containing protein</fullName>
    </recommendedName>
</protein>
<keyword evidence="1" id="KW-0813">Transport</keyword>
<evidence type="ECO:0000313" key="5">
    <source>
        <dbReference type="Proteomes" id="UP001272515"/>
    </source>
</evidence>
<dbReference type="Proteomes" id="UP001272515">
    <property type="component" value="Unassembled WGS sequence"/>
</dbReference>
<dbReference type="InterPro" id="IPR008635">
    <property type="entry name" value="Coiled_stalk_dom"/>
</dbReference>
<dbReference type="SUPFAM" id="SSF101967">
    <property type="entry name" value="Adhesin YadA, collagen-binding domain"/>
    <property type="match status" value="1"/>
</dbReference>
<dbReference type="Gene3D" id="3.30.1300.30">
    <property type="entry name" value="GSPII I/J protein-like"/>
    <property type="match status" value="1"/>
</dbReference>
<dbReference type="Gene3D" id="2.150.10.10">
    <property type="entry name" value="Serralysin-like metalloprotease, C-terminal"/>
    <property type="match status" value="1"/>
</dbReference>
<keyword evidence="5" id="KW-1185">Reference proteome</keyword>
<sequence length="152" mass="15440">MFLGANSAYVTEGATTAGLSTSYTSGTIGGKTYAFAGGNVTTGVVSVGSTTGTRRIQNVAPGLISDTSTDAVNGSQLKAVVDAVDANTTEINNIKTIINNNDGVNEKINELRGDINEAGAKSAALAALKPMSYDPMEPTQIMAGMGGYRGRG</sequence>
<feature type="domain" description="Trimeric autotransporter adhesin YadA-like stalk" evidence="3">
    <location>
        <begin position="55"/>
        <end position="94"/>
    </location>
</feature>
<dbReference type="InterPro" id="IPR011049">
    <property type="entry name" value="Serralysin-like_metalloprot_C"/>
</dbReference>
<dbReference type="InterPro" id="IPR045584">
    <property type="entry name" value="Pilin-like"/>
</dbReference>
<comment type="caution">
    <text evidence="4">The sequence shown here is derived from an EMBL/GenBank/DDBJ whole genome shotgun (WGS) entry which is preliminary data.</text>
</comment>
<name>A0ABU3Z7S8_9FIRM</name>
<organism evidence="4 5">
    <name type="scientific">Veillonella absiana</name>
    <dbReference type="NCBI Taxonomy" id="3079305"/>
    <lineage>
        <taxon>Bacteria</taxon>
        <taxon>Bacillati</taxon>
        <taxon>Bacillota</taxon>
        <taxon>Negativicutes</taxon>
        <taxon>Veillonellales</taxon>
        <taxon>Veillonellaceae</taxon>
        <taxon>Veillonella</taxon>
    </lineage>
</organism>
<evidence type="ECO:0000313" key="4">
    <source>
        <dbReference type="EMBL" id="MDV5087781.1"/>
    </source>
</evidence>
<dbReference type="EMBL" id="JAWJZB010000003">
    <property type="protein sequence ID" value="MDV5087781.1"/>
    <property type="molecule type" value="Genomic_DNA"/>
</dbReference>
<evidence type="ECO:0000256" key="2">
    <source>
        <dbReference type="ARBA" id="ARBA00022927"/>
    </source>
</evidence>
<evidence type="ECO:0000256" key="1">
    <source>
        <dbReference type="ARBA" id="ARBA00022448"/>
    </source>
</evidence>
<accession>A0ABU3Z7S8</accession>
<dbReference type="Pfam" id="PF05662">
    <property type="entry name" value="YadA_stalk"/>
    <property type="match status" value="1"/>
</dbReference>
<keyword evidence="2" id="KW-0653">Protein transport</keyword>
<evidence type="ECO:0000259" key="3">
    <source>
        <dbReference type="Pfam" id="PF05662"/>
    </source>
</evidence>